<dbReference type="InterPro" id="IPR013986">
    <property type="entry name" value="DExx_box_DNA_helicase_dom_sf"/>
</dbReference>
<evidence type="ECO:0000256" key="4">
    <source>
        <dbReference type="ARBA" id="ARBA00022806"/>
    </source>
</evidence>
<dbReference type="AlphaFoldDB" id="A0A5D4SR12"/>
<dbReference type="Gene3D" id="1.10.10.160">
    <property type="match status" value="1"/>
</dbReference>
<protein>
    <recommendedName>
        <fullName evidence="9">DNA 3'-5' helicase</fullName>
        <ecNumber evidence="9">5.6.2.4</ecNumber>
    </recommendedName>
</protein>
<dbReference type="InterPro" id="IPR000212">
    <property type="entry name" value="DNA_helicase_UvrD/REP"/>
</dbReference>
<comment type="similarity">
    <text evidence="1">Belongs to the helicase family. UvrD subfamily.</text>
</comment>
<evidence type="ECO:0000256" key="7">
    <source>
        <dbReference type="ARBA" id="ARBA00023235"/>
    </source>
</evidence>
<evidence type="ECO:0000256" key="6">
    <source>
        <dbReference type="ARBA" id="ARBA00023125"/>
    </source>
</evidence>
<dbReference type="RefSeq" id="WP_148989531.1">
    <property type="nucleotide sequence ID" value="NZ_VTEV01000007.1"/>
</dbReference>
<dbReference type="Gene3D" id="1.10.486.10">
    <property type="entry name" value="PCRA, domain 4"/>
    <property type="match status" value="1"/>
</dbReference>
<feature type="domain" description="UvrD-like helicase C-terminal" evidence="13">
    <location>
        <begin position="419"/>
        <end position="686"/>
    </location>
</feature>
<keyword evidence="2 11" id="KW-0547">Nucleotide-binding</keyword>
<dbReference type="PANTHER" id="PTHR11070:SF2">
    <property type="entry name" value="ATP-DEPENDENT DNA HELICASE SRS2"/>
    <property type="match status" value="1"/>
</dbReference>
<dbReference type="InterPro" id="IPR027417">
    <property type="entry name" value="P-loop_NTPase"/>
</dbReference>
<sequence length="760" mass="87994">MKSAVWKERNIHIKTMAREMYQEVYDAGVKGDLICKFCGESVKLYLGLRKEPHFYHIDASIAHEENISKTETAVTPKQEYVERDGFRYPKSRTVMAEKEKPAESWKAPKPLTHLPIFIKEHTKSHSNISGFFHGLQEKNIFLDPAQQEAVSTVDGPLLVLAGAGSGKTRVLITRVAYMVQEEKIDPKSIMLITFTAKAANEMKERLRLYESPGSRMFANLLTGTFHSIFYRMLQHHHPERWNGDNLLKWDWQKEQFLKQAGRKLGLDEKDFPFDQAIQQIGYWKNNMQTPKGIKPTSKLEEQFQSLYQDFEDWKREKYVFDFDDMLLGCYELLMENPALLAKYQERFQYFLIDEFQDINKVQYETMKLLAKSGNICAVGDDDQSIYAFRGSSPDYILNFHRDFPSTQVVTLSENYRSTHTVVAAANQVIDKNKNRRVKKMIAQRDNKHFPVLFYPYDEEEEATIIVQDMKEQIEQGATPNDFAVLYRTHSAARAIFERLSQSGLPFKLDQDYESFYKRRIVKGILGFLRLSRDSNDVQALSDILPTLFLKQSNLQDAKAISILEDCSLVISLSKLTNVQPFQVKKIKRIIPLFKTLANVSPSVALEMIEKDMGFDEYIKKRGNEGNALEKGSDDIRDLKVVARKFKTIAEFLDHVEDMIAKTDEMKRLSKQYSNAIHLSTIHRSKGLEYTNVYVLSAVDGSLPHDFALESYRNGEIQALEEERRLLYVAMTRAKETLQLSITMNRRGKKAYMTRFIKDIL</sequence>
<feature type="domain" description="UvrD-like helicase ATP-binding" evidence="12">
    <location>
        <begin position="140"/>
        <end position="418"/>
    </location>
</feature>
<reference evidence="14 15" key="1">
    <citation type="submission" date="2019-08" db="EMBL/GenBank/DDBJ databases">
        <title>Bacillus genomes from the desert of Cuatro Cienegas, Coahuila.</title>
        <authorList>
            <person name="Olmedo-Alvarez G."/>
        </authorList>
    </citation>
    <scope>NUCLEOTIDE SEQUENCE [LARGE SCALE GENOMIC DNA]</scope>
    <source>
        <strain evidence="14 15">CH28_1T</strain>
    </source>
</reference>
<evidence type="ECO:0000313" key="15">
    <source>
        <dbReference type="Proteomes" id="UP000322524"/>
    </source>
</evidence>
<comment type="caution">
    <text evidence="14">The sequence shown here is derived from an EMBL/GenBank/DDBJ whole genome shotgun (WGS) entry which is preliminary data.</text>
</comment>
<dbReference type="EMBL" id="VTEV01000007">
    <property type="protein sequence ID" value="TYS65760.1"/>
    <property type="molecule type" value="Genomic_DNA"/>
</dbReference>
<dbReference type="GO" id="GO:0005524">
    <property type="term" value="F:ATP binding"/>
    <property type="evidence" value="ECO:0007669"/>
    <property type="project" value="UniProtKB-UniRule"/>
</dbReference>
<dbReference type="Gene3D" id="3.40.50.300">
    <property type="entry name" value="P-loop containing nucleotide triphosphate hydrolases"/>
    <property type="match status" value="2"/>
</dbReference>
<dbReference type="Pfam" id="PF13361">
    <property type="entry name" value="UvrD_C"/>
    <property type="match status" value="1"/>
</dbReference>
<dbReference type="InterPro" id="IPR014016">
    <property type="entry name" value="UvrD-like_ATP-bd"/>
</dbReference>
<evidence type="ECO:0000256" key="8">
    <source>
        <dbReference type="ARBA" id="ARBA00034617"/>
    </source>
</evidence>
<keyword evidence="6" id="KW-0238">DNA-binding</keyword>
<dbReference type="GO" id="GO:0003677">
    <property type="term" value="F:DNA binding"/>
    <property type="evidence" value="ECO:0007669"/>
    <property type="project" value="UniProtKB-KW"/>
</dbReference>
<accession>A0A5D4SR12</accession>
<dbReference type="PANTHER" id="PTHR11070">
    <property type="entry name" value="UVRD / RECB / PCRA DNA HELICASE FAMILY MEMBER"/>
    <property type="match status" value="1"/>
</dbReference>
<keyword evidence="4 11" id="KW-0347">Helicase</keyword>
<organism evidence="14 15">
    <name type="scientific">Sutcliffiella horikoshii</name>
    <dbReference type="NCBI Taxonomy" id="79883"/>
    <lineage>
        <taxon>Bacteria</taxon>
        <taxon>Bacillati</taxon>
        <taxon>Bacillota</taxon>
        <taxon>Bacilli</taxon>
        <taxon>Bacillales</taxon>
        <taxon>Bacillaceae</taxon>
        <taxon>Sutcliffiella</taxon>
    </lineage>
</organism>
<dbReference type="PROSITE" id="PS51198">
    <property type="entry name" value="UVRD_HELICASE_ATP_BIND"/>
    <property type="match status" value="1"/>
</dbReference>
<comment type="catalytic activity">
    <reaction evidence="8">
        <text>Couples ATP hydrolysis with the unwinding of duplex DNA by translocating in the 3'-5' direction.</text>
        <dbReference type="EC" id="5.6.2.4"/>
    </reaction>
</comment>
<evidence type="ECO:0000256" key="10">
    <source>
        <dbReference type="ARBA" id="ARBA00048988"/>
    </source>
</evidence>
<evidence type="ECO:0000313" key="14">
    <source>
        <dbReference type="EMBL" id="TYS65760.1"/>
    </source>
</evidence>
<dbReference type="GO" id="GO:0005829">
    <property type="term" value="C:cytosol"/>
    <property type="evidence" value="ECO:0007669"/>
    <property type="project" value="TreeGrafter"/>
</dbReference>
<dbReference type="OrthoDB" id="9810135at2"/>
<proteinExistence type="inferred from homology"/>
<dbReference type="InterPro" id="IPR014017">
    <property type="entry name" value="DNA_helicase_UvrD-like_C"/>
</dbReference>
<dbReference type="GO" id="GO:0000725">
    <property type="term" value="P:recombinational repair"/>
    <property type="evidence" value="ECO:0007669"/>
    <property type="project" value="TreeGrafter"/>
</dbReference>
<evidence type="ECO:0000256" key="2">
    <source>
        <dbReference type="ARBA" id="ARBA00022741"/>
    </source>
</evidence>
<evidence type="ECO:0000256" key="1">
    <source>
        <dbReference type="ARBA" id="ARBA00009922"/>
    </source>
</evidence>
<keyword evidence="7" id="KW-0413">Isomerase</keyword>
<keyword evidence="5 11" id="KW-0067">ATP-binding</keyword>
<dbReference type="EC" id="5.6.2.4" evidence="9"/>
<dbReference type="STRING" id="79883.GCA_001636495_03518"/>
<name>A0A5D4SR12_9BACI</name>
<evidence type="ECO:0000256" key="3">
    <source>
        <dbReference type="ARBA" id="ARBA00022801"/>
    </source>
</evidence>
<feature type="binding site" evidence="11">
    <location>
        <begin position="161"/>
        <end position="168"/>
    </location>
    <ligand>
        <name>ATP</name>
        <dbReference type="ChEBI" id="CHEBI:30616"/>
    </ligand>
</feature>
<gene>
    <name evidence="14" type="ORF">FZC76_17915</name>
</gene>
<evidence type="ECO:0000256" key="11">
    <source>
        <dbReference type="PROSITE-ProRule" id="PRU00560"/>
    </source>
</evidence>
<dbReference type="SUPFAM" id="SSF52540">
    <property type="entry name" value="P-loop containing nucleoside triphosphate hydrolases"/>
    <property type="match status" value="1"/>
</dbReference>
<dbReference type="GO" id="GO:0033202">
    <property type="term" value="C:DNA helicase complex"/>
    <property type="evidence" value="ECO:0007669"/>
    <property type="project" value="TreeGrafter"/>
</dbReference>
<evidence type="ECO:0000259" key="12">
    <source>
        <dbReference type="PROSITE" id="PS51198"/>
    </source>
</evidence>
<dbReference type="GO" id="GO:0043138">
    <property type="term" value="F:3'-5' DNA helicase activity"/>
    <property type="evidence" value="ECO:0007669"/>
    <property type="project" value="UniProtKB-EC"/>
</dbReference>
<dbReference type="PROSITE" id="PS51217">
    <property type="entry name" value="UVRD_HELICASE_CTER"/>
    <property type="match status" value="1"/>
</dbReference>
<evidence type="ECO:0000256" key="5">
    <source>
        <dbReference type="ARBA" id="ARBA00022840"/>
    </source>
</evidence>
<dbReference type="Proteomes" id="UP000322524">
    <property type="component" value="Unassembled WGS sequence"/>
</dbReference>
<evidence type="ECO:0000256" key="9">
    <source>
        <dbReference type="ARBA" id="ARBA00034808"/>
    </source>
</evidence>
<keyword evidence="3 11" id="KW-0378">Hydrolase</keyword>
<comment type="catalytic activity">
    <reaction evidence="10">
        <text>ATP + H2O = ADP + phosphate + H(+)</text>
        <dbReference type="Rhea" id="RHEA:13065"/>
        <dbReference type="ChEBI" id="CHEBI:15377"/>
        <dbReference type="ChEBI" id="CHEBI:15378"/>
        <dbReference type="ChEBI" id="CHEBI:30616"/>
        <dbReference type="ChEBI" id="CHEBI:43474"/>
        <dbReference type="ChEBI" id="CHEBI:456216"/>
        <dbReference type="EC" id="5.6.2.4"/>
    </reaction>
</comment>
<evidence type="ECO:0000259" key="13">
    <source>
        <dbReference type="PROSITE" id="PS51217"/>
    </source>
</evidence>
<dbReference type="Pfam" id="PF00580">
    <property type="entry name" value="UvrD-helicase"/>
    <property type="match status" value="1"/>
</dbReference>
<dbReference type="CDD" id="cd17932">
    <property type="entry name" value="DEXQc_UvrD"/>
    <property type="match status" value="1"/>
</dbReference>
<dbReference type="GO" id="GO:0016887">
    <property type="term" value="F:ATP hydrolysis activity"/>
    <property type="evidence" value="ECO:0007669"/>
    <property type="project" value="RHEA"/>
</dbReference>